<evidence type="ECO:0000313" key="4">
    <source>
        <dbReference type="Proteomes" id="UP001583177"/>
    </source>
</evidence>
<dbReference type="SUPFAM" id="SSF55347">
    <property type="entry name" value="Glyceraldehyde-3-phosphate dehydrogenase-like, C-terminal domain"/>
    <property type="match status" value="1"/>
</dbReference>
<dbReference type="SUPFAM" id="SSF51735">
    <property type="entry name" value="NAD(P)-binding Rossmann-fold domains"/>
    <property type="match status" value="1"/>
</dbReference>
<feature type="domain" description="Gfo/Idh/MocA-like oxidoreductase N-terminal" evidence="1">
    <location>
        <begin position="5"/>
        <end position="135"/>
    </location>
</feature>
<evidence type="ECO:0008006" key="5">
    <source>
        <dbReference type="Google" id="ProtNLM"/>
    </source>
</evidence>
<accession>A0ABR3Y7R4</accession>
<dbReference type="Pfam" id="PF22685">
    <property type="entry name" value="Gal80p_C-like"/>
    <property type="match status" value="1"/>
</dbReference>
<keyword evidence="4" id="KW-1185">Reference proteome</keyword>
<dbReference type="Gene3D" id="3.40.50.720">
    <property type="entry name" value="NAD(P)-binding Rossmann-like Domain"/>
    <property type="match status" value="1"/>
</dbReference>
<dbReference type="Gene3D" id="3.30.360.10">
    <property type="entry name" value="Dihydrodipicolinate Reductase, domain 2"/>
    <property type="match status" value="1"/>
</dbReference>
<dbReference type="InterPro" id="IPR051317">
    <property type="entry name" value="Gfo/Idh/MocA_oxidoreduct"/>
</dbReference>
<organism evidence="3 4">
    <name type="scientific">Diaporthe australafricana</name>
    <dbReference type="NCBI Taxonomy" id="127596"/>
    <lineage>
        <taxon>Eukaryota</taxon>
        <taxon>Fungi</taxon>
        <taxon>Dikarya</taxon>
        <taxon>Ascomycota</taxon>
        <taxon>Pezizomycotina</taxon>
        <taxon>Sordariomycetes</taxon>
        <taxon>Sordariomycetidae</taxon>
        <taxon>Diaporthales</taxon>
        <taxon>Diaporthaceae</taxon>
        <taxon>Diaporthe</taxon>
    </lineage>
</organism>
<gene>
    <name evidence="3" type="ORF">Daus18300_000214</name>
</gene>
<dbReference type="InterPro" id="IPR036291">
    <property type="entry name" value="NAD(P)-bd_dom_sf"/>
</dbReference>
<sequence>MAPIRVGLIGLSSNSTSGWAANAHLPYLLSERGQERFQIVALLGSTVERARDSIQHFKLPNPEAVRAYGSPAELAADPDVDLVVCSVRVDKHYDTIRPSVEAGKDVLVEWPLTENAVRAKELVELSKKAGGRTAVAAQARLAPYIVKIKELLAAGVIGKVINSQVNINGKQESSDTIFPGLEYFADSKIGGNYYTIWFGHAWDPIQFVLGDVKDPHALVQIQNPKLKILDRPGPGGKHFGEISTNSPDLVVVTASLSESPITRSDAKLAFAWRTGSAFPDPKQPAFVWIITGEKGSLRLTSEAQYINTGADATVELHDLETGETKTVKWQWQEWQKDVAGPVRNIGAIYEAIAEGDEAKYATFEDALTRHEQLDSILEKFL</sequence>
<dbReference type="PANTHER" id="PTHR43708">
    <property type="entry name" value="CONSERVED EXPRESSED OXIDOREDUCTASE (EUROFUNG)"/>
    <property type="match status" value="1"/>
</dbReference>
<dbReference type="InterPro" id="IPR000683">
    <property type="entry name" value="Gfo/Idh/MocA-like_OxRdtase_N"/>
</dbReference>
<comment type="caution">
    <text evidence="3">The sequence shown here is derived from an EMBL/GenBank/DDBJ whole genome shotgun (WGS) entry which is preliminary data.</text>
</comment>
<evidence type="ECO:0000259" key="2">
    <source>
        <dbReference type="Pfam" id="PF22685"/>
    </source>
</evidence>
<name>A0ABR3Y7R4_9PEZI</name>
<protein>
    <recommendedName>
        <fullName evidence="5">Oxidoreductase family protein</fullName>
    </recommendedName>
</protein>
<reference evidence="3 4" key="1">
    <citation type="journal article" date="2024" name="IMA Fungus">
        <title>IMA Genome - F19 : A genome assembly and annotation guide to empower mycologists, including annotated draft genome sequences of Ceratocystis pirilliformis, Diaporthe australafricana, Fusarium ophioides, Paecilomyces lecythidis, and Sporothrix stenoceras.</title>
        <authorList>
            <person name="Aylward J."/>
            <person name="Wilson A.M."/>
            <person name="Visagie C.M."/>
            <person name="Spraker J."/>
            <person name="Barnes I."/>
            <person name="Buitendag C."/>
            <person name="Ceriani C."/>
            <person name="Del Mar Angel L."/>
            <person name="du Plessis D."/>
            <person name="Fuchs T."/>
            <person name="Gasser K."/>
            <person name="Kramer D."/>
            <person name="Li W."/>
            <person name="Munsamy K."/>
            <person name="Piso A."/>
            <person name="Price J.L."/>
            <person name="Sonnekus B."/>
            <person name="Thomas C."/>
            <person name="van der Nest A."/>
            <person name="van Dijk A."/>
            <person name="van Heerden A."/>
            <person name="van Vuuren N."/>
            <person name="Yilmaz N."/>
            <person name="Duong T.A."/>
            <person name="van der Merwe N.A."/>
            <person name="Wingfield M.J."/>
            <person name="Wingfield B.D."/>
        </authorList>
    </citation>
    <scope>NUCLEOTIDE SEQUENCE [LARGE SCALE GENOMIC DNA]</scope>
    <source>
        <strain evidence="3 4">CMW 18300</strain>
    </source>
</reference>
<dbReference type="PANTHER" id="PTHR43708:SF1">
    <property type="entry name" value="GALACTOSE_LACTOSE METABOLISM REGULATORY PROTEIN GAL80"/>
    <property type="match status" value="1"/>
</dbReference>
<dbReference type="Proteomes" id="UP001583177">
    <property type="component" value="Unassembled WGS sequence"/>
</dbReference>
<dbReference type="InterPro" id="IPR055080">
    <property type="entry name" value="Gal80p-like_C"/>
</dbReference>
<proteinExistence type="predicted"/>
<feature type="domain" description="Gal80p-like C-terminal" evidence="2">
    <location>
        <begin position="143"/>
        <end position="301"/>
    </location>
</feature>
<evidence type="ECO:0000313" key="3">
    <source>
        <dbReference type="EMBL" id="KAL1884103.1"/>
    </source>
</evidence>
<dbReference type="EMBL" id="JAWRVE010000001">
    <property type="protein sequence ID" value="KAL1884103.1"/>
    <property type="molecule type" value="Genomic_DNA"/>
</dbReference>
<evidence type="ECO:0000259" key="1">
    <source>
        <dbReference type="Pfam" id="PF01408"/>
    </source>
</evidence>
<dbReference type="Pfam" id="PF01408">
    <property type="entry name" value="GFO_IDH_MocA"/>
    <property type="match status" value="1"/>
</dbReference>